<dbReference type="Proteomes" id="UP001207468">
    <property type="component" value="Unassembled WGS sequence"/>
</dbReference>
<evidence type="ECO:0000313" key="1">
    <source>
        <dbReference type="EMBL" id="KAI9509844.1"/>
    </source>
</evidence>
<protein>
    <submittedName>
        <fullName evidence="1">Uncharacterized protein</fullName>
    </submittedName>
</protein>
<name>A0ACC0UFL5_9AGAM</name>
<keyword evidence="2" id="KW-1185">Reference proteome</keyword>
<evidence type="ECO:0000313" key="2">
    <source>
        <dbReference type="Proteomes" id="UP001207468"/>
    </source>
</evidence>
<accession>A0ACC0UFL5</accession>
<proteinExistence type="predicted"/>
<organism evidence="1 2">
    <name type="scientific">Russula earlei</name>
    <dbReference type="NCBI Taxonomy" id="71964"/>
    <lineage>
        <taxon>Eukaryota</taxon>
        <taxon>Fungi</taxon>
        <taxon>Dikarya</taxon>
        <taxon>Basidiomycota</taxon>
        <taxon>Agaricomycotina</taxon>
        <taxon>Agaricomycetes</taxon>
        <taxon>Russulales</taxon>
        <taxon>Russulaceae</taxon>
        <taxon>Russula</taxon>
    </lineage>
</organism>
<comment type="caution">
    <text evidence="1">The sequence shown here is derived from an EMBL/GenBank/DDBJ whole genome shotgun (WGS) entry which is preliminary data.</text>
</comment>
<reference evidence="1" key="1">
    <citation type="submission" date="2021-03" db="EMBL/GenBank/DDBJ databases">
        <title>Evolutionary priming and transition to the ectomycorrhizal habit in an iconic lineage of mushroom-forming fungi: is preadaptation a requirement?</title>
        <authorList>
            <consortium name="DOE Joint Genome Institute"/>
            <person name="Looney B.P."/>
            <person name="Miyauchi S."/>
            <person name="Morin E."/>
            <person name="Drula E."/>
            <person name="Courty P.E."/>
            <person name="Chicoki N."/>
            <person name="Fauchery L."/>
            <person name="Kohler A."/>
            <person name="Kuo A."/>
            <person name="LaButti K."/>
            <person name="Pangilinan J."/>
            <person name="Lipzen A."/>
            <person name="Riley R."/>
            <person name="Andreopoulos W."/>
            <person name="He G."/>
            <person name="Johnson J."/>
            <person name="Barry K.W."/>
            <person name="Grigoriev I.V."/>
            <person name="Nagy L."/>
            <person name="Hibbett D."/>
            <person name="Henrissat B."/>
            <person name="Matheny P.B."/>
            <person name="Labbe J."/>
            <person name="Martin A.F."/>
        </authorList>
    </citation>
    <scope>NUCLEOTIDE SEQUENCE</scope>
    <source>
        <strain evidence="1">BPL698</strain>
    </source>
</reference>
<gene>
    <name evidence="1" type="ORF">F5148DRAFT_1184027</name>
</gene>
<dbReference type="EMBL" id="JAGFNK010000054">
    <property type="protein sequence ID" value="KAI9509844.1"/>
    <property type="molecule type" value="Genomic_DNA"/>
</dbReference>
<sequence length="98" mass="10982">MRTSSIFAMFCLASGIIPSLALPVYCSLKEDRFHKKVGELNSEELREHCLTYSKASQDPEAWKSIIESDPNFFHYVKQLKARIAMEKSGGRAPGEGNS</sequence>